<evidence type="ECO:0000256" key="4">
    <source>
        <dbReference type="ARBA" id="ARBA00023015"/>
    </source>
</evidence>
<keyword evidence="3 6" id="KW-0694">RNA-binding</keyword>
<dbReference type="InterPro" id="IPR006027">
    <property type="entry name" value="NusB_RsmB_TIM44"/>
</dbReference>
<comment type="similarity">
    <text evidence="1 6">Belongs to the NusB family.</text>
</comment>
<evidence type="ECO:0000313" key="9">
    <source>
        <dbReference type="Proteomes" id="UP000033070"/>
    </source>
</evidence>
<dbReference type="Proteomes" id="UP000033070">
    <property type="component" value="Chromosome"/>
</dbReference>
<dbReference type="Gene3D" id="1.10.940.10">
    <property type="entry name" value="NusB-like"/>
    <property type="match status" value="1"/>
</dbReference>
<dbReference type="SUPFAM" id="SSF48013">
    <property type="entry name" value="NusB-like"/>
    <property type="match status" value="1"/>
</dbReference>
<keyword evidence="4 6" id="KW-0805">Transcription regulation</keyword>
<dbReference type="InterPro" id="IPR011605">
    <property type="entry name" value="NusB_fam"/>
</dbReference>
<dbReference type="AlphaFoldDB" id="A0A2Z6G9T9"/>
<dbReference type="STRING" id="1188319.OYT1_00016"/>
<comment type="function">
    <text evidence="6">Involved in transcription antitermination. Required for transcription of ribosomal RNA (rRNA) genes. Binds specifically to the boxA antiterminator sequence of the ribosomal RNA (rrn) operons.</text>
</comment>
<proteinExistence type="inferred from homology"/>
<dbReference type="PANTHER" id="PTHR11078">
    <property type="entry name" value="N UTILIZATION SUBSTANCE PROTEIN B-RELATED"/>
    <property type="match status" value="1"/>
</dbReference>
<evidence type="ECO:0000256" key="5">
    <source>
        <dbReference type="ARBA" id="ARBA00023163"/>
    </source>
</evidence>
<dbReference type="EMBL" id="AP018738">
    <property type="protein sequence ID" value="BBE50301.1"/>
    <property type="molecule type" value="Genomic_DNA"/>
</dbReference>
<dbReference type="PANTHER" id="PTHR11078:SF3">
    <property type="entry name" value="ANTITERMINATION NUSB DOMAIN-CONTAINING PROTEIN"/>
    <property type="match status" value="1"/>
</dbReference>
<dbReference type="NCBIfam" id="TIGR01951">
    <property type="entry name" value="nusB"/>
    <property type="match status" value="1"/>
</dbReference>
<name>A0A2Z6G9T9_9PROT</name>
<protein>
    <recommendedName>
        <fullName evidence="6">Transcription antitermination protein NusB</fullName>
    </recommendedName>
    <alternativeName>
        <fullName evidence="6">Antitermination factor NusB</fullName>
    </alternativeName>
</protein>
<dbReference type="GO" id="GO:0005829">
    <property type="term" value="C:cytosol"/>
    <property type="evidence" value="ECO:0007669"/>
    <property type="project" value="TreeGrafter"/>
</dbReference>
<evidence type="ECO:0000313" key="8">
    <source>
        <dbReference type="EMBL" id="BBE50301.1"/>
    </source>
</evidence>
<dbReference type="HAMAP" id="MF_00073">
    <property type="entry name" value="NusB"/>
    <property type="match status" value="1"/>
</dbReference>
<dbReference type="OrthoDB" id="9789556at2"/>
<evidence type="ECO:0000256" key="3">
    <source>
        <dbReference type="ARBA" id="ARBA00022884"/>
    </source>
</evidence>
<reference evidence="8 9" key="1">
    <citation type="submission" date="2018-06" db="EMBL/GenBank/DDBJ databases">
        <title>OYT1 Genome Sequencing.</title>
        <authorList>
            <person name="Kato S."/>
            <person name="Itoh T."/>
            <person name="Ohkuma M."/>
        </authorList>
    </citation>
    <scope>NUCLEOTIDE SEQUENCE [LARGE SCALE GENOMIC DNA]</scope>
    <source>
        <strain evidence="8 9">OYT1</strain>
    </source>
</reference>
<feature type="domain" description="NusB/RsmB/TIM44" evidence="7">
    <location>
        <begin position="16"/>
        <end position="139"/>
    </location>
</feature>
<accession>A0A2Z6G9T9</accession>
<dbReference type="GO" id="GO:0031564">
    <property type="term" value="P:transcription antitermination"/>
    <property type="evidence" value="ECO:0007669"/>
    <property type="project" value="UniProtKB-KW"/>
</dbReference>
<dbReference type="GO" id="GO:0006353">
    <property type="term" value="P:DNA-templated transcription termination"/>
    <property type="evidence" value="ECO:0007669"/>
    <property type="project" value="UniProtKB-UniRule"/>
</dbReference>
<dbReference type="RefSeq" id="WP_062625298.1">
    <property type="nucleotide sequence ID" value="NZ_AP018738.1"/>
</dbReference>
<evidence type="ECO:0000259" key="7">
    <source>
        <dbReference type="Pfam" id="PF01029"/>
    </source>
</evidence>
<keyword evidence="2 6" id="KW-0889">Transcription antitermination</keyword>
<dbReference type="GO" id="GO:0003723">
    <property type="term" value="F:RNA binding"/>
    <property type="evidence" value="ECO:0007669"/>
    <property type="project" value="UniProtKB-UniRule"/>
</dbReference>
<sequence>MSEVKNSAPAKSARRRSRELAMQGVYQWRLSGEDITAIEQMTKDEKSLGRYDVEFYSDLLRGTLNRTEILTEAIAPHLDRPVSELSPVEYSVLMLGAYELAHHPEIPYRVIINEEVELAKTFGGSDGHKFVNGVLDKLAAQLRATEVAAK</sequence>
<organism evidence="8 9">
    <name type="scientific">Ferriphaselus amnicola</name>
    <dbReference type="NCBI Taxonomy" id="1188319"/>
    <lineage>
        <taxon>Bacteria</taxon>
        <taxon>Pseudomonadati</taxon>
        <taxon>Pseudomonadota</taxon>
        <taxon>Betaproteobacteria</taxon>
        <taxon>Nitrosomonadales</taxon>
        <taxon>Gallionellaceae</taxon>
        <taxon>Ferriphaselus</taxon>
    </lineage>
</organism>
<keyword evidence="9" id="KW-1185">Reference proteome</keyword>
<dbReference type="InterPro" id="IPR035926">
    <property type="entry name" value="NusB-like_sf"/>
</dbReference>
<gene>
    <name evidence="6" type="primary">nusB</name>
    <name evidence="8" type="ORF">OYT1_ch0735</name>
</gene>
<dbReference type="Pfam" id="PF01029">
    <property type="entry name" value="NusB"/>
    <property type="match status" value="1"/>
</dbReference>
<evidence type="ECO:0000256" key="6">
    <source>
        <dbReference type="HAMAP-Rule" id="MF_00073"/>
    </source>
</evidence>
<dbReference type="KEGG" id="fam:OYT1_ch0735"/>
<keyword evidence="5 6" id="KW-0804">Transcription</keyword>
<evidence type="ECO:0000256" key="2">
    <source>
        <dbReference type="ARBA" id="ARBA00022814"/>
    </source>
</evidence>
<evidence type="ECO:0000256" key="1">
    <source>
        <dbReference type="ARBA" id="ARBA00005952"/>
    </source>
</evidence>